<evidence type="ECO:0000313" key="2">
    <source>
        <dbReference type="Proteomes" id="UP000653305"/>
    </source>
</evidence>
<accession>A0A830C507</accession>
<dbReference type="EMBL" id="BMAC01000271">
    <property type="protein sequence ID" value="GFP92188.1"/>
    <property type="molecule type" value="Genomic_DNA"/>
</dbReference>
<gene>
    <name evidence="1" type="ORF">PHJA_001362900</name>
</gene>
<dbReference type="Proteomes" id="UP000653305">
    <property type="component" value="Unassembled WGS sequence"/>
</dbReference>
<proteinExistence type="predicted"/>
<reference evidence="1" key="1">
    <citation type="submission" date="2020-07" db="EMBL/GenBank/DDBJ databases">
        <title>Ethylene signaling mediates host invasion by parasitic plants.</title>
        <authorList>
            <person name="Yoshida S."/>
        </authorList>
    </citation>
    <scope>NUCLEOTIDE SEQUENCE</scope>
    <source>
        <strain evidence="1">Okayama</strain>
    </source>
</reference>
<organism evidence="1 2">
    <name type="scientific">Phtheirospermum japonicum</name>
    <dbReference type="NCBI Taxonomy" id="374723"/>
    <lineage>
        <taxon>Eukaryota</taxon>
        <taxon>Viridiplantae</taxon>
        <taxon>Streptophyta</taxon>
        <taxon>Embryophyta</taxon>
        <taxon>Tracheophyta</taxon>
        <taxon>Spermatophyta</taxon>
        <taxon>Magnoliopsida</taxon>
        <taxon>eudicotyledons</taxon>
        <taxon>Gunneridae</taxon>
        <taxon>Pentapetalae</taxon>
        <taxon>asterids</taxon>
        <taxon>lamiids</taxon>
        <taxon>Lamiales</taxon>
        <taxon>Orobanchaceae</taxon>
        <taxon>Orobanchaceae incertae sedis</taxon>
        <taxon>Phtheirospermum</taxon>
    </lineage>
</organism>
<protein>
    <submittedName>
        <fullName evidence="1">Uncharacterized protein</fullName>
    </submittedName>
</protein>
<comment type="caution">
    <text evidence="1">The sequence shown here is derived from an EMBL/GenBank/DDBJ whole genome shotgun (WGS) entry which is preliminary data.</text>
</comment>
<keyword evidence="2" id="KW-1185">Reference proteome</keyword>
<evidence type="ECO:0000313" key="1">
    <source>
        <dbReference type="EMBL" id="GFP92188.1"/>
    </source>
</evidence>
<dbReference type="AlphaFoldDB" id="A0A830C507"/>
<name>A0A830C507_9LAMI</name>
<sequence length="57" mass="6354">MKSAAEVETHYAILLDDVAAIEVGLIEFPEYAAAEDGLRLSEPQKNTIFKQVRIFVC</sequence>